<proteinExistence type="predicted"/>
<dbReference type="RefSeq" id="WP_011008619.1">
    <property type="nucleotide sequence ID" value="NZ_DUJP01000027.1"/>
</dbReference>
<dbReference type="OMA" id="ERIVWDI"/>
<reference evidence="1" key="1">
    <citation type="journal article" date="2020" name="bioRxiv">
        <title>A rank-normalized archaeal taxonomy based on genome phylogeny resolves widespread incomplete and uneven classifications.</title>
        <authorList>
            <person name="Rinke C."/>
            <person name="Chuvochina M."/>
            <person name="Mussig A.J."/>
            <person name="Chaumeil P.-A."/>
            <person name="Waite D.W."/>
            <person name="Whitman W.B."/>
            <person name="Parks D.H."/>
            <person name="Hugenholtz P."/>
        </authorList>
    </citation>
    <scope>NUCLEOTIDE SEQUENCE</scope>
    <source>
        <strain evidence="1">UBA8839</strain>
    </source>
</reference>
<evidence type="ECO:0000313" key="1">
    <source>
        <dbReference type="EMBL" id="HII47086.1"/>
    </source>
</evidence>
<comment type="caution">
    <text evidence="1">The sequence shown here is derived from an EMBL/GenBank/DDBJ whole genome shotgun (WGS) entry which is preliminary data.</text>
</comment>
<evidence type="ECO:0000313" key="2">
    <source>
        <dbReference type="Proteomes" id="UP000651120"/>
    </source>
</evidence>
<name>A0A832SWX7_9CREN</name>
<dbReference type="AlphaFoldDB" id="A0A832SWX7"/>
<evidence type="ECO:0008006" key="3">
    <source>
        <dbReference type="Google" id="ProtNLM"/>
    </source>
</evidence>
<sequence length="72" mass="8011">MDRVVSISVSTPYLVEVIYRRIVGELRSLGKEVEVHVEGNTISLPLIEGVVETVWRVIKTSPSAVFTSIDIK</sequence>
<protein>
    <recommendedName>
        <fullName evidence="3">Thiamine-binding protein domain-containing protein</fullName>
    </recommendedName>
</protein>
<dbReference type="Proteomes" id="UP000651120">
    <property type="component" value="Unassembled WGS sequence"/>
</dbReference>
<organism evidence="1 2">
    <name type="scientific">Pyrobaculum aerophilum</name>
    <dbReference type="NCBI Taxonomy" id="13773"/>
    <lineage>
        <taxon>Archaea</taxon>
        <taxon>Thermoproteota</taxon>
        <taxon>Thermoprotei</taxon>
        <taxon>Thermoproteales</taxon>
        <taxon>Thermoproteaceae</taxon>
        <taxon>Pyrobaculum</taxon>
    </lineage>
</organism>
<dbReference type="GeneID" id="1464487"/>
<gene>
    <name evidence="1" type="ORF">HA333_06490</name>
</gene>
<accession>A0A832SWX7</accession>
<dbReference type="EMBL" id="DUJP01000027">
    <property type="protein sequence ID" value="HII47086.1"/>
    <property type="molecule type" value="Genomic_DNA"/>
</dbReference>